<comment type="caution">
    <text evidence="3">The sequence shown here is derived from an EMBL/GenBank/DDBJ whole genome shotgun (WGS) entry which is preliminary data.</text>
</comment>
<dbReference type="Proteomes" id="UP000767238">
    <property type="component" value="Unassembled WGS sequence"/>
</dbReference>
<gene>
    <name evidence="2" type="ORF">KCU76_g8742</name>
    <name evidence="3" type="ORF">KCV03_g9822</name>
</gene>
<evidence type="ECO:0000313" key="2">
    <source>
        <dbReference type="EMBL" id="KAG9689620.1"/>
    </source>
</evidence>
<accession>A0A9P8G768</accession>
<dbReference type="AlphaFoldDB" id="A0A9P8G768"/>
<dbReference type="EMBL" id="JAHFXF010000344">
    <property type="protein sequence ID" value="KAG9689620.1"/>
    <property type="molecule type" value="Genomic_DNA"/>
</dbReference>
<protein>
    <submittedName>
        <fullName evidence="3">Uncharacterized protein</fullName>
    </submittedName>
</protein>
<evidence type="ECO:0000256" key="1">
    <source>
        <dbReference type="SAM" id="Phobius"/>
    </source>
</evidence>
<reference evidence="3" key="2">
    <citation type="submission" date="2021-08" db="EMBL/GenBank/DDBJ databases">
        <authorList>
            <person name="Gostincar C."/>
            <person name="Sun X."/>
            <person name="Song Z."/>
            <person name="Gunde-Cimerman N."/>
        </authorList>
    </citation>
    <scope>NUCLEOTIDE SEQUENCE</scope>
    <source>
        <strain evidence="3">EXF-8016</strain>
        <strain evidence="2">EXF-9911</strain>
    </source>
</reference>
<feature type="non-terminal residue" evidence="3">
    <location>
        <position position="448"/>
    </location>
</feature>
<reference evidence="3" key="1">
    <citation type="journal article" date="2021" name="J Fungi (Basel)">
        <title>Virulence traits and population genomics of the black yeast Aureobasidium melanogenum.</title>
        <authorList>
            <person name="Cernosa A."/>
            <person name="Sun X."/>
            <person name="Gostincar C."/>
            <person name="Fang C."/>
            <person name="Gunde-Cimerman N."/>
            <person name="Song Z."/>
        </authorList>
    </citation>
    <scope>NUCLEOTIDE SEQUENCE</scope>
    <source>
        <strain evidence="3">EXF-8016</strain>
        <strain evidence="2">EXF-9911</strain>
    </source>
</reference>
<feature type="transmembrane region" description="Helical" evidence="1">
    <location>
        <begin position="301"/>
        <end position="326"/>
    </location>
</feature>
<keyword evidence="1" id="KW-1133">Transmembrane helix</keyword>
<evidence type="ECO:0000313" key="3">
    <source>
        <dbReference type="EMBL" id="KAH0211095.1"/>
    </source>
</evidence>
<evidence type="ECO:0000313" key="4">
    <source>
        <dbReference type="Proteomes" id="UP000767238"/>
    </source>
</evidence>
<organism evidence="3 4">
    <name type="scientific">Aureobasidium melanogenum</name>
    <name type="common">Aureobasidium pullulans var. melanogenum</name>
    <dbReference type="NCBI Taxonomy" id="46634"/>
    <lineage>
        <taxon>Eukaryota</taxon>
        <taxon>Fungi</taxon>
        <taxon>Dikarya</taxon>
        <taxon>Ascomycota</taxon>
        <taxon>Pezizomycotina</taxon>
        <taxon>Dothideomycetes</taxon>
        <taxon>Dothideomycetidae</taxon>
        <taxon>Dothideales</taxon>
        <taxon>Saccotheciaceae</taxon>
        <taxon>Aureobasidium</taxon>
    </lineage>
</organism>
<dbReference type="Proteomes" id="UP000779574">
    <property type="component" value="Unassembled WGS sequence"/>
</dbReference>
<feature type="transmembrane region" description="Helical" evidence="1">
    <location>
        <begin position="20"/>
        <end position="38"/>
    </location>
</feature>
<keyword evidence="1" id="KW-0472">Membrane</keyword>
<dbReference type="EMBL" id="JAHFYH010000146">
    <property type="protein sequence ID" value="KAH0211095.1"/>
    <property type="molecule type" value="Genomic_DNA"/>
</dbReference>
<sequence length="448" mass="49472">MLGWLRGFEPVLAMTRLRTLPGGWMGLVMILTGVLGLVSDIATNLVSTALHDSRCSFNTAVVVSDDSSSQYPSPYGTAALFTQAAQLGTVLTFDLNNRNGMQGIYRGFDPSAIDFFFATEDDIAGFWQCEVSSPMLIFEDQSDQDIARNLVSEGYIYQTYGFDALTSAGPSRQLVVISASSNKWGDPWNLKVAVDMEDDDKGSSKHMQVRTCTLEAIDPLVNNIRNNINITKVIDQWGPFFQSSLYTGFDSDHPDGADGTDLIDQSLQLLLNSIIMVAGSQNSVNKDSGSSKYGCLHHGSWINYGIVALVFLVCSMVFSLLLYWACLEVKLVRFKRQYDQGNIGQVIDSNELCNGVPNSILDWIIHAAHESDNNGRRLKHHHHLRKWLLSTRSHAGRRVGLMRKDGDCHGAPASRVASPDSALPNNTFFSQKTGYDAVRTSETWIPNP</sequence>
<name>A0A9P8G768_AURME</name>
<keyword evidence="1" id="KW-0812">Transmembrane</keyword>
<proteinExistence type="predicted"/>